<gene>
    <name evidence="1" type="ORF">SAMN02745168_1061</name>
</gene>
<accession>A0A1W1ZGH1</accession>
<evidence type="ECO:0000313" key="1">
    <source>
        <dbReference type="EMBL" id="SMC47453.1"/>
    </source>
</evidence>
<keyword evidence="2" id="KW-1185">Reference proteome</keyword>
<reference evidence="1 2" key="1">
    <citation type="submission" date="2017-04" db="EMBL/GenBank/DDBJ databases">
        <authorList>
            <person name="Afonso C.L."/>
            <person name="Miller P.J."/>
            <person name="Scott M.A."/>
            <person name="Spackman E."/>
            <person name="Goraichik I."/>
            <person name="Dimitrov K.M."/>
            <person name="Suarez D.L."/>
            <person name="Swayne D.E."/>
        </authorList>
    </citation>
    <scope>NUCLEOTIDE SEQUENCE [LARGE SCALE GENOMIC DNA]</scope>
    <source>
        <strain evidence="1 2">DSM 12816</strain>
    </source>
</reference>
<dbReference type="EMBL" id="FWXW01000002">
    <property type="protein sequence ID" value="SMC47453.1"/>
    <property type="molecule type" value="Genomic_DNA"/>
</dbReference>
<organism evidence="1 2">
    <name type="scientific">Papillibacter cinnamivorans DSM 12816</name>
    <dbReference type="NCBI Taxonomy" id="1122930"/>
    <lineage>
        <taxon>Bacteria</taxon>
        <taxon>Bacillati</taxon>
        <taxon>Bacillota</taxon>
        <taxon>Clostridia</taxon>
        <taxon>Eubacteriales</taxon>
        <taxon>Oscillospiraceae</taxon>
        <taxon>Papillibacter</taxon>
    </lineage>
</organism>
<name>A0A1W1ZGH1_9FIRM</name>
<sequence>MVTAERVRDFLGNPLVQRRMKRPEERDEDGRTLMGEGLSAYAGQEKARARELPYFLFLDRTPVS</sequence>
<dbReference type="Proteomes" id="UP000192790">
    <property type="component" value="Unassembled WGS sequence"/>
</dbReference>
<dbReference type="AlphaFoldDB" id="A0A1W1ZGH1"/>
<dbReference type="RefSeq" id="WP_084233696.1">
    <property type="nucleotide sequence ID" value="NZ_FWXW01000002.1"/>
</dbReference>
<proteinExistence type="predicted"/>
<evidence type="ECO:0000313" key="2">
    <source>
        <dbReference type="Proteomes" id="UP000192790"/>
    </source>
</evidence>
<protein>
    <submittedName>
        <fullName evidence="1">Uncharacterized protein</fullName>
    </submittedName>
</protein>